<organism evidence="1 2">
    <name type="scientific">Sporichthya brevicatena</name>
    <dbReference type="NCBI Taxonomy" id="171442"/>
    <lineage>
        <taxon>Bacteria</taxon>
        <taxon>Bacillati</taxon>
        <taxon>Actinomycetota</taxon>
        <taxon>Actinomycetes</taxon>
        <taxon>Sporichthyales</taxon>
        <taxon>Sporichthyaceae</taxon>
        <taxon>Sporichthya</taxon>
    </lineage>
</organism>
<dbReference type="RefSeq" id="WP_344605292.1">
    <property type="nucleotide sequence ID" value="NZ_BAAAHE010000020.1"/>
</dbReference>
<protein>
    <recommendedName>
        <fullName evidence="3">DNA-binding protein</fullName>
    </recommendedName>
</protein>
<proteinExistence type="predicted"/>
<keyword evidence="2" id="KW-1185">Reference proteome</keyword>
<gene>
    <name evidence="1" type="ORF">GCM10009547_25670</name>
</gene>
<accession>A0ABN1GWD8</accession>
<dbReference type="EMBL" id="BAAAHE010000020">
    <property type="protein sequence ID" value="GAA0621773.1"/>
    <property type="molecule type" value="Genomic_DNA"/>
</dbReference>
<evidence type="ECO:0008006" key="3">
    <source>
        <dbReference type="Google" id="ProtNLM"/>
    </source>
</evidence>
<sequence length="178" mass="19080">MSMWNFRLRLNRALSDDEVDALYEAGLDDAGIQARPVGLLDVDREADTLLDAVLSAVGQAESVEGLRVAELVDSDAVTLAEIAERVGRTYESIRLLAEGKRGPGGFPAPLHGLEGPRGARLYSWVEVREWLLGAGVHLDKGPAVDRTLPAIRGALLLRDALLALDPSNAAKVRHLVGA</sequence>
<comment type="caution">
    <text evidence="1">The sequence shown here is derived from an EMBL/GenBank/DDBJ whole genome shotgun (WGS) entry which is preliminary data.</text>
</comment>
<reference evidence="1 2" key="1">
    <citation type="journal article" date="2019" name="Int. J. Syst. Evol. Microbiol.">
        <title>The Global Catalogue of Microorganisms (GCM) 10K type strain sequencing project: providing services to taxonomists for standard genome sequencing and annotation.</title>
        <authorList>
            <consortium name="The Broad Institute Genomics Platform"/>
            <consortium name="The Broad Institute Genome Sequencing Center for Infectious Disease"/>
            <person name="Wu L."/>
            <person name="Ma J."/>
        </authorList>
    </citation>
    <scope>NUCLEOTIDE SEQUENCE [LARGE SCALE GENOMIC DNA]</scope>
    <source>
        <strain evidence="1 2">JCM 10671</strain>
    </source>
</reference>
<name>A0ABN1GWD8_9ACTN</name>
<evidence type="ECO:0000313" key="1">
    <source>
        <dbReference type="EMBL" id="GAA0621773.1"/>
    </source>
</evidence>
<evidence type="ECO:0000313" key="2">
    <source>
        <dbReference type="Proteomes" id="UP001500957"/>
    </source>
</evidence>
<dbReference type="Proteomes" id="UP001500957">
    <property type="component" value="Unassembled WGS sequence"/>
</dbReference>